<accession>A0A1W2A4D5</accession>
<dbReference type="Proteomes" id="UP000192738">
    <property type="component" value="Unassembled WGS sequence"/>
</dbReference>
<sequence length="80" mass="9202">MAYYGNNYSQKLTQKENSYLEDALQMENLALTKYNVYADQCQDSELKGLLFSISKNKRQHADRLKQLIGQSGSSSTQQFQ</sequence>
<dbReference type="SUPFAM" id="SSF47240">
    <property type="entry name" value="Ferritin-like"/>
    <property type="match status" value="1"/>
</dbReference>
<dbReference type="AlphaFoldDB" id="A0A1W2A4D5"/>
<reference evidence="1 2" key="1">
    <citation type="submission" date="2017-04" db="EMBL/GenBank/DDBJ databases">
        <authorList>
            <person name="Afonso C.L."/>
            <person name="Miller P.J."/>
            <person name="Scott M.A."/>
            <person name="Spackman E."/>
            <person name="Goraichik I."/>
            <person name="Dimitrov K.M."/>
            <person name="Suarez D.L."/>
            <person name="Swayne D.E."/>
        </authorList>
    </citation>
    <scope>NUCLEOTIDE SEQUENCE [LARGE SCALE GENOMIC DNA]</scope>
    <source>
        <strain evidence="1 2">DSM 5090</strain>
    </source>
</reference>
<evidence type="ECO:0008006" key="3">
    <source>
        <dbReference type="Google" id="ProtNLM"/>
    </source>
</evidence>
<dbReference type="EMBL" id="FWXI01000005">
    <property type="protein sequence ID" value="SMC55537.1"/>
    <property type="molecule type" value="Genomic_DNA"/>
</dbReference>
<organism evidence="1 2">
    <name type="scientific">Sporomusa malonica</name>
    <dbReference type="NCBI Taxonomy" id="112901"/>
    <lineage>
        <taxon>Bacteria</taxon>
        <taxon>Bacillati</taxon>
        <taxon>Bacillota</taxon>
        <taxon>Negativicutes</taxon>
        <taxon>Selenomonadales</taxon>
        <taxon>Sporomusaceae</taxon>
        <taxon>Sporomusa</taxon>
    </lineage>
</organism>
<dbReference type="RefSeq" id="WP_084574956.1">
    <property type="nucleotide sequence ID" value="NZ_CP155572.1"/>
</dbReference>
<evidence type="ECO:0000313" key="1">
    <source>
        <dbReference type="EMBL" id="SMC55537.1"/>
    </source>
</evidence>
<dbReference type="CDD" id="cd00657">
    <property type="entry name" value="Ferritin_like"/>
    <property type="match status" value="1"/>
</dbReference>
<dbReference type="Gene3D" id="1.20.1260.10">
    <property type="match status" value="1"/>
</dbReference>
<dbReference type="STRING" id="112901.SAMN04488500_1059"/>
<dbReference type="OrthoDB" id="1683905at2"/>
<evidence type="ECO:0000313" key="2">
    <source>
        <dbReference type="Proteomes" id="UP000192738"/>
    </source>
</evidence>
<dbReference type="InterPro" id="IPR009078">
    <property type="entry name" value="Ferritin-like_SF"/>
</dbReference>
<proteinExistence type="predicted"/>
<keyword evidence="2" id="KW-1185">Reference proteome</keyword>
<name>A0A1W2A4D5_9FIRM</name>
<protein>
    <recommendedName>
        <fullName evidence="3">Rubrerythrin</fullName>
    </recommendedName>
</protein>
<dbReference type="InterPro" id="IPR012347">
    <property type="entry name" value="Ferritin-like"/>
</dbReference>
<gene>
    <name evidence="1" type="ORF">SAMN04488500_1059</name>
</gene>